<evidence type="ECO:0000256" key="2">
    <source>
        <dbReference type="ARBA" id="ARBA00023239"/>
    </source>
</evidence>
<dbReference type="NCBIfam" id="NF003915">
    <property type="entry name" value="PRK05441.1"/>
    <property type="match status" value="1"/>
</dbReference>
<evidence type="ECO:0000313" key="15">
    <source>
        <dbReference type="Proteomes" id="UP000824106"/>
    </source>
</evidence>
<dbReference type="GO" id="GO:0097367">
    <property type="term" value="F:carbohydrate derivative binding"/>
    <property type="evidence" value="ECO:0007669"/>
    <property type="project" value="InterPro"/>
</dbReference>
<dbReference type="GO" id="GO:0046348">
    <property type="term" value="P:amino sugar catabolic process"/>
    <property type="evidence" value="ECO:0007669"/>
    <property type="project" value="InterPro"/>
</dbReference>
<dbReference type="InterPro" id="IPR005486">
    <property type="entry name" value="Glucokinase_regulatory_CS"/>
</dbReference>
<dbReference type="InterPro" id="IPR040190">
    <property type="entry name" value="MURQ/GCKR"/>
</dbReference>
<accession>A0A9D2G3M5</accession>
<evidence type="ECO:0000259" key="13">
    <source>
        <dbReference type="PROSITE" id="PS51464"/>
    </source>
</evidence>
<comment type="pathway">
    <text evidence="5">Amino-sugar metabolism; 1,6-anhydro-N-acetylmuramate degradation.</text>
</comment>
<dbReference type="AlphaFoldDB" id="A0A9D2G3M5"/>
<evidence type="ECO:0000256" key="8">
    <source>
        <dbReference type="ARBA" id="ARBA00067056"/>
    </source>
</evidence>
<reference evidence="14" key="2">
    <citation type="submission" date="2021-04" db="EMBL/GenBank/DDBJ databases">
        <authorList>
            <person name="Gilroy R."/>
        </authorList>
    </citation>
    <scope>NUCLEOTIDE SEQUENCE</scope>
    <source>
        <strain evidence="14">CHK169-4300</strain>
    </source>
</reference>
<protein>
    <recommendedName>
        <fullName evidence="9 12">N-acetylmuramic acid 6-phosphate etherase</fullName>
        <shortName evidence="12">MurNAc-6-P etherase</shortName>
        <ecNumber evidence="8 12">4.2.1.126</ecNumber>
    </recommendedName>
    <alternativeName>
        <fullName evidence="11 12">N-acetylmuramic acid 6-phosphate hydrolase</fullName>
    </alternativeName>
    <alternativeName>
        <fullName evidence="10 12">N-acetylmuramic acid 6-phosphate lyase</fullName>
    </alternativeName>
</protein>
<proteinExistence type="inferred from homology"/>
<evidence type="ECO:0000256" key="11">
    <source>
        <dbReference type="ARBA" id="ARBA00084049"/>
    </source>
</evidence>
<evidence type="ECO:0000256" key="4">
    <source>
        <dbReference type="ARBA" id="ARBA00051747"/>
    </source>
</evidence>
<evidence type="ECO:0000256" key="5">
    <source>
        <dbReference type="ARBA" id="ARBA00060595"/>
    </source>
</evidence>
<comment type="caution">
    <text evidence="14">The sequence shown here is derived from an EMBL/GenBank/DDBJ whole genome shotgun (WGS) entry which is preliminary data.</text>
</comment>
<feature type="active site" description="Proton donor" evidence="12">
    <location>
        <position position="80"/>
    </location>
</feature>
<evidence type="ECO:0000256" key="10">
    <source>
        <dbReference type="ARBA" id="ARBA00077905"/>
    </source>
</evidence>
<dbReference type="EMBL" id="DXAZ01000122">
    <property type="protein sequence ID" value="HIZ71592.1"/>
    <property type="molecule type" value="Genomic_DNA"/>
</dbReference>
<name>A0A9D2G3M5_9LACT</name>
<dbReference type="HAMAP" id="MF_00068">
    <property type="entry name" value="MurQ"/>
    <property type="match status" value="1"/>
</dbReference>
<keyword evidence="2 12" id="KW-0456">Lyase</keyword>
<feature type="domain" description="SIS" evidence="13">
    <location>
        <begin position="52"/>
        <end position="215"/>
    </location>
</feature>
<comment type="subunit">
    <text evidence="1 12">Homodimer.</text>
</comment>
<keyword evidence="3 12" id="KW-0119">Carbohydrate metabolism</keyword>
<reference evidence="14" key="1">
    <citation type="journal article" date="2021" name="PeerJ">
        <title>Extensive microbial diversity within the chicken gut microbiome revealed by metagenomics and culture.</title>
        <authorList>
            <person name="Gilroy R."/>
            <person name="Ravi A."/>
            <person name="Getino M."/>
            <person name="Pursley I."/>
            <person name="Horton D.L."/>
            <person name="Alikhan N.F."/>
            <person name="Baker D."/>
            <person name="Gharbi K."/>
            <person name="Hall N."/>
            <person name="Watson M."/>
            <person name="Adriaenssens E.M."/>
            <person name="Foster-Nyarko E."/>
            <person name="Jarju S."/>
            <person name="Secka A."/>
            <person name="Antonio M."/>
            <person name="Oren A."/>
            <person name="Chaudhuri R.R."/>
            <person name="La Ragione R."/>
            <person name="Hildebrand F."/>
            <person name="Pallen M.J."/>
        </authorList>
    </citation>
    <scope>NUCLEOTIDE SEQUENCE</scope>
    <source>
        <strain evidence="14">CHK169-4300</strain>
    </source>
</reference>
<dbReference type="GO" id="GO:0016835">
    <property type="term" value="F:carbon-oxygen lyase activity"/>
    <property type="evidence" value="ECO:0007669"/>
    <property type="project" value="UniProtKB-UniRule"/>
</dbReference>
<dbReference type="CDD" id="cd05007">
    <property type="entry name" value="SIS_Etherase"/>
    <property type="match status" value="1"/>
</dbReference>
<organism evidence="14 15">
    <name type="scientific">Candidatus Atopostipes pullistercoris</name>
    <dbReference type="NCBI Taxonomy" id="2838467"/>
    <lineage>
        <taxon>Bacteria</taxon>
        <taxon>Bacillati</taxon>
        <taxon>Bacillota</taxon>
        <taxon>Bacilli</taxon>
        <taxon>Lactobacillales</taxon>
        <taxon>Carnobacteriaceae</taxon>
        <taxon>Atopostipes</taxon>
    </lineage>
</organism>
<dbReference type="FunFam" id="3.40.50.10490:FF:000014">
    <property type="entry name" value="N-acetylmuramic acid 6-phosphate etherase"/>
    <property type="match status" value="1"/>
</dbReference>
<comment type="similarity">
    <text evidence="7 12">Belongs to the GCKR-like family. MurNAc-6-P etherase subfamily.</text>
</comment>
<dbReference type="PANTHER" id="PTHR10088:SF4">
    <property type="entry name" value="GLUCOKINASE REGULATORY PROTEIN"/>
    <property type="match status" value="1"/>
</dbReference>
<evidence type="ECO:0000256" key="3">
    <source>
        <dbReference type="ARBA" id="ARBA00023277"/>
    </source>
</evidence>
<comment type="pathway">
    <text evidence="6">Cell wall biogenesis.</text>
</comment>
<dbReference type="InterPro" id="IPR005488">
    <property type="entry name" value="Etherase_MurQ"/>
</dbReference>
<dbReference type="SUPFAM" id="SSF53697">
    <property type="entry name" value="SIS domain"/>
    <property type="match status" value="1"/>
</dbReference>
<dbReference type="EC" id="4.2.1.126" evidence="8 12"/>
<dbReference type="Pfam" id="PF22645">
    <property type="entry name" value="GKRP_SIS_N"/>
    <property type="match status" value="1"/>
</dbReference>
<dbReference type="PROSITE" id="PS51464">
    <property type="entry name" value="SIS"/>
    <property type="match status" value="1"/>
</dbReference>
<dbReference type="NCBIfam" id="TIGR00274">
    <property type="entry name" value="N-acetylmuramic acid 6-phosphate etherase"/>
    <property type="match status" value="1"/>
</dbReference>
<sequence>MKNFTEQRNPNSMHLDEMSVEEIARLMNEEDRGVPEAIHRAIPEITELIEAVIRAFKNEGRLIYIGAGTSGRLGILDAVECVPTFGTSPEKVVGLIAGGEQAIKDAVEGAEDSKELAIEDLKKLRLTKNDIVVGIAASGRTPYVIGGLNYAKEIGAKTGSLSNNENTKISEIADYPIEVITGPEVLTGSTRLKAGTAQKIVLNMITTISMVKIGKAYENLMVDVLATNEKLVDRAKRIIVEATGVDYEEAEKVFDEAGSVKLAIVMILSGASKEDSKAALEETDGFVRASIQKLV</sequence>
<evidence type="ECO:0000256" key="9">
    <source>
        <dbReference type="ARBA" id="ARBA00070061"/>
    </source>
</evidence>
<dbReference type="GO" id="GO:0009254">
    <property type="term" value="P:peptidoglycan turnover"/>
    <property type="evidence" value="ECO:0007669"/>
    <property type="project" value="TreeGrafter"/>
</dbReference>
<dbReference type="FunFam" id="1.10.8.1080:FF:000001">
    <property type="entry name" value="N-acetylmuramic acid 6-phosphate etherase"/>
    <property type="match status" value="1"/>
</dbReference>
<comment type="miscellaneous">
    <text evidence="12">A lyase-type mechanism (elimination/hydration) is suggested for the cleavage of the lactyl ether bond of MurNAc 6-phosphate, with the formation of an alpha,beta-unsaturated aldehyde intermediate with (E)-stereochemistry, followed by the syn addition of water to give product.</text>
</comment>
<evidence type="ECO:0000256" key="12">
    <source>
        <dbReference type="HAMAP-Rule" id="MF_00068"/>
    </source>
</evidence>
<gene>
    <name evidence="12 14" type="primary">murQ</name>
    <name evidence="14" type="ORF">H9808_07520</name>
</gene>
<comment type="pathway">
    <text evidence="12">Amino-sugar metabolism; N-acetylmuramate degradation.</text>
</comment>
<dbReference type="GO" id="GO:0016803">
    <property type="term" value="F:ether hydrolase activity"/>
    <property type="evidence" value="ECO:0007669"/>
    <property type="project" value="TreeGrafter"/>
</dbReference>
<dbReference type="PROSITE" id="PS01272">
    <property type="entry name" value="GCKR"/>
    <property type="match status" value="1"/>
</dbReference>
<evidence type="ECO:0000313" key="14">
    <source>
        <dbReference type="EMBL" id="HIZ71592.1"/>
    </source>
</evidence>
<dbReference type="Gene3D" id="1.10.8.1080">
    <property type="match status" value="1"/>
</dbReference>
<evidence type="ECO:0000256" key="7">
    <source>
        <dbReference type="ARBA" id="ARBA00061234"/>
    </source>
</evidence>
<comment type="catalytic activity">
    <reaction evidence="4 12">
        <text>N-acetyl-D-muramate 6-phosphate + H2O = N-acetyl-D-glucosamine 6-phosphate + (R)-lactate</text>
        <dbReference type="Rhea" id="RHEA:26410"/>
        <dbReference type="ChEBI" id="CHEBI:15377"/>
        <dbReference type="ChEBI" id="CHEBI:16004"/>
        <dbReference type="ChEBI" id="CHEBI:57513"/>
        <dbReference type="ChEBI" id="CHEBI:58722"/>
        <dbReference type="EC" id="4.2.1.126"/>
    </reaction>
</comment>
<dbReference type="Gene3D" id="3.40.50.10490">
    <property type="entry name" value="Glucose-6-phosphate isomerase like protein, domain 1"/>
    <property type="match status" value="1"/>
</dbReference>
<dbReference type="PANTHER" id="PTHR10088">
    <property type="entry name" value="GLUCOKINASE REGULATORY PROTEIN"/>
    <property type="match status" value="1"/>
</dbReference>
<dbReference type="NCBIfam" id="NF009222">
    <property type="entry name" value="PRK12570.1"/>
    <property type="match status" value="1"/>
</dbReference>
<dbReference type="Proteomes" id="UP000824106">
    <property type="component" value="Unassembled WGS sequence"/>
</dbReference>
<evidence type="ECO:0000256" key="6">
    <source>
        <dbReference type="ARBA" id="ARBA00060672"/>
    </source>
</evidence>
<comment type="function">
    <text evidence="12">Specifically catalyzes the cleavage of the D-lactyl ether substituent of MurNAc 6-phosphate, producing GlcNAc 6-phosphate and D-lactate.</text>
</comment>
<feature type="active site" evidence="12">
    <location>
        <position position="111"/>
    </location>
</feature>
<evidence type="ECO:0000256" key="1">
    <source>
        <dbReference type="ARBA" id="ARBA00011738"/>
    </source>
</evidence>
<dbReference type="InterPro" id="IPR046348">
    <property type="entry name" value="SIS_dom_sf"/>
</dbReference>
<dbReference type="InterPro" id="IPR001347">
    <property type="entry name" value="SIS_dom"/>
</dbReference>